<evidence type="ECO:0000256" key="1">
    <source>
        <dbReference type="ARBA" id="ARBA00023242"/>
    </source>
</evidence>
<organism evidence="4 5">
    <name type="scientific">Aspergillus cavernicola</name>
    <dbReference type="NCBI Taxonomy" id="176166"/>
    <lineage>
        <taxon>Eukaryota</taxon>
        <taxon>Fungi</taxon>
        <taxon>Dikarya</taxon>
        <taxon>Ascomycota</taxon>
        <taxon>Pezizomycotina</taxon>
        <taxon>Eurotiomycetes</taxon>
        <taxon>Eurotiomycetidae</taxon>
        <taxon>Eurotiales</taxon>
        <taxon>Aspergillaceae</taxon>
        <taxon>Aspergillus</taxon>
        <taxon>Aspergillus subgen. Nidulantes</taxon>
    </lineage>
</organism>
<feature type="compositionally biased region" description="Low complexity" evidence="2">
    <location>
        <begin position="70"/>
        <end position="82"/>
    </location>
</feature>
<comment type="caution">
    <text evidence="4">The sequence shown here is derived from an EMBL/GenBank/DDBJ whole genome shotgun (WGS) entry which is preliminary data.</text>
</comment>
<feature type="domain" description="Xylanolytic transcriptional activator regulatory" evidence="3">
    <location>
        <begin position="345"/>
        <end position="419"/>
    </location>
</feature>
<evidence type="ECO:0000313" key="5">
    <source>
        <dbReference type="Proteomes" id="UP001610335"/>
    </source>
</evidence>
<accession>A0ABR4HBR0</accession>
<dbReference type="CDD" id="cd12148">
    <property type="entry name" value="fungal_TF_MHR"/>
    <property type="match status" value="1"/>
</dbReference>
<dbReference type="PANTHER" id="PTHR37015">
    <property type="entry name" value="REVERSE TRANSCRIPTASE DOMAIN-CONTAINING PROTEIN"/>
    <property type="match status" value="1"/>
</dbReference>
<sequence>MIAHGGLERRRRRPAVNCIKSKSDPCVYDNDVLPRPQQHLGFSRTVEIDRARASQDRPQMPPPDGGASQVPSYASRSVPSSSKGSCSRTSHSIASEVESMKTKIRQLEDQLSRVAQGPSPSPRSDSRSNIQTTTSQIVGTYHIKHESRLDGNAHAMSRSVLVHKSRIFGPSHWAQAASMFREIFEMIEPYVREDGSKVTSILKRCKDLARVIKAQRTPPWPTPPTPDLPPKGVADELVDCYLRTFETTFRILHIPTFKTDYDALWVSEAKPSTAFTIQLKLVLALGAITYDDHFSMRSSAIRWVYEAHTWLSDPNFKPRLNIQSLQSSILLLIARETTNVGGDSSWIVAGALLRTSLYMGLHRDPSHLPNRTALAAEMRRRLWNTILELCLQASISAGGTPLISLEDFDCEAPGNFDDEQLLAEDPVPKAEEEYTQTSAARVLRSTLPQRLRIAKFLNDLGSYGSYEETLQLEAELRASYRVICRTLRDYSSRSGPSPSQFESRYLDFIFHTHLACIHMPFFERSLREAAYAFSRKVVIESALKIWCAAYPSSSIMASQPRREGSVSDHGGITRLVTSGFGFLRTGTMLATMFIALELKTQLQDEDTLGPSPYRLDLFSVLTDAKVRAWDMIESGETNIKGYVLASLVTAQIEGLMQGMERSRLTTFLIQAAEEAEERCLAFMEEKAGQNYSAGNMDVLNEMAMNRTPVFMGDWELIYSETLQHITDAKLEELSNKRKIFLERKATALEAAQALGSSLDRLRALSNGVKACFDIRVKSDGRVVGDRSGDHQLEITLGNLDRFLKQAEYDPSISPDTLERWRQSLLNILDVQTLKYEYATLFAQLTMEWLSLKKNRNSAGEPKPDDYEELASSEKMESKKKWEEYAFTPVDRDVDTIRSFLDELFAHPSDPIDEPSEGVTDTSKDVAKALEKLRKKVADFESILAQPSQFNANTLEWVISGLLTSDLPTDKQRAVLRDFKKDPTVLNELADVLNMRLAALHSWSWGAEVAVEQRRNLNGSYQVYMHEDLIQAIFLHYLGVKWSVFFKGALTEFRKTRNVWKSPRSRVPALDKKRRKFFLEQRSLAPNLQLTRECIYRSAYFVSQLLDHERQVRHQEEGEVEADVAIDFAKKKKQKRTVGAARFMCTASSDSEEESDEDMGFALFDDDHDDGYDPDQSYVDQYGQSVMKPANQMQAKQNLLLLLGADITINKRLYGDITCFRTQYESLYPSLPHPTVLAVLGFLGVSGKWASFFERFLTTPLKFMDEVDAEPRTRRRGTPGSHVLSEVFGETALFCLDFMINKATTGEILWRVNDDLWFWSRDQSTCLAAWQAIQRFNEIMGLPLSAAKSGAAHMFAQKDLKPTMHSELPTGKIRWGMLYLNAESGRFEIDQEMVDGHTEELTRQLQDKQGSIFSWIQAWNSYASTFFTYNFGTPANCFGQEHVDMMLQTHERIQRQIFSSTHEDGKGDRSVITYLRDTIKSRFGNQSIPDGYFFLPIDLGGLELSSPFVNLVGLRDSVLERPDSLLDDYFKSEQDIYTALKRRHKDRDLDRVVMHNDGFRPADADDFIPFEEYTRHREFLDYSFKGQLVQVYDQLLQRPEQEVIEYGSTGPVVHGLSQLNGQRNLTGITSEWHSMSAYWKWVAQLYGPEIVDLFGGFNVVDPGLLPIGLISQFRSGRVNWRDE</sequence>
<feature type="compositionally biased region" description="Basic and acidic residues" evidence="2">
    <location>
        <begin position="46"/>
        <end position="55"/>
    </location>
</feature>
<dbReference type="Proteomes" id="UP001610335">
    <property type="component" value="Unassembled WGS sequence"/>
</dbReference>
<evidence type="ECO:0000313" key="4">
    <source>
        <dbReference type="EMBL" id="KAL2812917.1"/>
    </source>
</evidence>
<protein>
    <recommendedName>
        <fullName evidence="3">Xylanolytic transcriptional activator regulatory domain-containing protein</fullName>
    </recommendedName>
</protein>
<keyword evidence="1" id="KW-0539">Nucleus</keyword>
<dbReference type="Pfam" id="PF04082">
    <property type="entry name" value="Fungal_trans"/>
    <property type="match status" value="1"/>
</dbReference>
<feature type="region of interest" description="Disordered" evidence="2">
    <location>
        <begin position="113"/>
        <end position="136"/>
    </location>
</feature>
<dbReference type="SMART" id="SM00906">
    <property type="entry name" value="Fungal_trans"/>
    <property type="match status" value="1"/>
</dbReference>
<proteinExistence type="predicted"/>
<evidence type="ECO:0000256" key="2">
    <source>
        <dbReference type="SAM" id="MobiDB-lite"/>
    </source>
</evidence>
<feature type="region of interest" description="Disordered" evidence="2">
    <location>
        <begin position="26"/>
        <end position="99"/>
    </location>
</feature>
<dbReference type="EMBL" id="JBFXLS010000157">
    <property type="protein sequence ID" value="KAL2812917.1"/>
    <property type="molecule type" value="Genomic_DNA"/>
</dbReference>
<dbReference type="InterPro" id="IPR007219">
    <property type="entry name" value="XnlR_reg_dom"/>
</dbReference>
<gene>
    <name evidence="4" type="ORF">BDW59DRAFT_176877</name>
</gene>
<dbReference type="PANTHER" id="PTHR37015:SF2">
    <property type="entry name" value="REVERSE TRANSCRIPTASE DOMAIN-CONTAINING PROTEIN"/>
    <property type="match status" value="1"/>
</dbReference>
<keyword evidence="5" id="KW-1185">Reference proteome</keyword>
<evidence type="ECO:0000259" key="3">
    <source>
        <dbReference type="SMART" id="SM00906"/>
    </source>
</evidence>
<reference evidence="4 5" key="1">
    <citation type="submission" date="2024-07" db="EMBL/GenBank/DDBJ databases">
        <title>Section-level genome sequencing and comparative genomics of Aspergillus sections Usti and Cavernicolus.</title>
        <authorList>
            <consortium name="Lawrence Berkeley National Laboratory"/>
            <person name="Nybo J.L."/>
            <person name="Vesth T.C."/>
            <person name="Theobald S."/>
            <person name="Frisvad J.C."/>
            <person name="Larsen T.O."/>
            <person name="Kjaerboelling I."/>
            <person name="Rothschild-Mancinelli K."/>
            <person name="Lyhne E.K."/>
            <person name="Kogle M.E."/>
            <person name="Barry K."/>
            <person name="Clum A."/>
            <person name="Na H."/>
            <person name="Ledsgaard L."/>
            <person name="Lin J."/>
            <person name="Lipzen A."/>
            <person name="Kuo A."/>
            <person name="Riley R."/>
            <person name="Mondo S."/>
            <person name="LaButti K."/>
            <person name="Haridas S."/>
            <person name="Pangalinan J."/>
            <person name="Salamov A.A."/>
            <person name="Simmons B.A."/>
            <person name="Magnuson J.K."/>
            <person name="Chen J."/>
            <person name="Drula E."/>
            <person name="Henrissat B."/>
            <person name="Wiebenga A."/>
            <person name="Lubbers R.J."/>
            <person name="Gomes A.C."/>
            <person name="Makela M.R."/>
            <person name="Stajich J."/>
            <person name="Grigoriev I.V."/>
            <person name="Mortensen U.H."/>
            <person name="De vries R.P."/>
            <person name="Baker S.E."/>
            <person name="Andersen M.R."/>
        </authorList>
    </citation>
    <scope>NUCLEOTIDE SEQUENCE [LARGE SCALE GENOMIC DNA]</scope>
    <source>
        <strain evidence="4 5">CBS 600.67</strain>
    </source>
</reference>
<feature type="compositionally biased region" description="Polar residues" evidence="2">
    <location>
        <begin position="83"/>
        <end position="93"/>
    </location>
</feature>
<name>A0ABR4HBR0_9EURO</name>